<dbReference type="EMBL" id="AFCJ01000390">
    <property type="protein sequence ID" value="EHC43767.1"/>
    <property type="molecule type" value="Genomic_DNA"/>
</dbReference>
<name>G5LKM2_SALET</name>
<comment type="caution">
    <text evidence="1">The sequence shown here is derived from an EMBL/GenBank/DDBJ whole genome shotgun (WGS) entry which is preliminary data.</text>
</comment>
<dbReference type="Proteomes" id="UP000004642">
    <property type="component" value="Unassembled WGS sequence"/>
</dbReference>
<dbReference type="AlphaFoldDB" id="G5LKM2"/>
<organism evidence="1 2">
    <name type="scientific">Salmonella enterica subsp. enterica serovar Alachua str. R6-377</name>
    <dbReference type="NCBI Taxonomy" id="913241"/>
    <lineage>
        <taxon>Bacteria</taxon>
        <taxon>Pseudomonadati</taxon>
        <taxon>Pseudomonadota</taxon>
        <taxon>Gammaproteobacteria</taxon>
        <taxon>Enterobacterales</taxon>
        <taxon>Enterobacteriaceae</taxon>
        <taxon>Salmonella</taxon>
    </lineage>
</organism>
<reference evidence="1 2" key="1">
    <citation type="journal article" date="2011" name="BMC Genomics">
        <title>Genome sequencing reveals diversification of virulence factor content and possible host adaptation in distinct subpopulations of Salmonella enterica.</title>
        <authorList>
            <person name="den Bakker H.C."/>
            <person name="Moreno Switt A.I."/>
            <person name="Govoni G."/>
            <person name="Cummings C.A."/>
            <person name="Ranieri M.L."/>
            <person name="Degoricija L."/>
            <person name="Hoelzer K."/>
            <person name="Rodriguez-Rivera L.D."/>
            <person name="Brown S."/>
            <person name="Bolchacova E."/>
            <person name="Furtado M.R."/>
            <person name="Wiedmann M."/>
        </authorList>
    </citation>
    <scope>NUCLEOTIDE SEQUENCE [LARGE SCALE GENOMIC DNA]</scope>
    <source>
        <strain evidence="1 2">R6-377</strain>
    </source>
</reference>
<evidence type="ECO:0000313" key="1">
    <source>
        <dbReference type="EMBL" id="EHC43767.1"/>
    </source>
</evidence>
<accession>G5LKM2</accession>
<dbReference type="PATRIC" id="fig|913241.3.peg.737"/>
<proteinExistence type="predicted"/>
<protein>
    <submittedName>
        <fullName evidence="1">Co-activator of prophage gene expression IbrB</fullName>
    </submittedName>
</protein>
<evidence type="ECO:0000313" key="2">
    <source>
        <dbReference type="Proteomes" id="UP000004642"/>
    </source>
</evidence>
<sequence length="54" mass="6279">MSEIVRELSLLGWDESKIGQELGMDADEVLRLKQINGLQELFADRRFSRAWTVK</sequence>
<gene>
    <name evidence="1" type="ORF">LTSEALA_0937</name>
</gene>